<protein>
    <submittedName>
        <fullName evidence="1">Uncharacterized protein</fullName>
    </submittedName>
</protein>
<dbReference type="AlphaFoldDB" id="X0XU75"/>
<sequence>QAIVSHDHVYPRHALHFGADLGGDLWEHLPQAAARAAIANCK</sequence>
<feature type="non-terminal residue" evidence="1">
    <location>
        <position position="1"/>
    </location>
</feature>
<dbReference type="EMBL" id="BARS01043505">
    <property type="protein sequence ID" value="GAG40178.1"/>
    <property type="molecule type" value="Genomic_DNA"/>
</dbReference>
<proteinExistence type="predicted"/>
<name>X0XU75_9ZZZZ</name>
<comment type="caution">
    <text evidence="1">The sequence shown here is derived from an EMBL/GenBank/DDBJ whole genome shotgun (WGS) entry which is preliminary data.</text>
</comment>
<organism evidence="1">
    <name type="scientific">marine sediment metagenome</name>
    <dbReference type="NCBI Taxonomy" id="412755"/>
    <lineage>
        <taxon>unclassified sequences</taxon>
        <taxon>metagenomes</taxon>
        <taxon>ecological metagenomes</taxon>
    </lineage>
</organism>
<evidence type="ECO:0000313" key="1">
    <source>
        <dbReference type="EMBL" id="GAG40178.1"/>
    </source>
</evidence>
<gene>
    <name evidence="1" type="ORF">S01H1_65856</name>
</gene>
<reference evidence="1" key="1">
    <citation type="journal article" date="2014" name="Front. Microbiol.">
        <title>High frequency of phylogenetically diverse reductive dehalogenase-homologous genes in deep subseafloor sedimentary metagenomes.</title>
        <authorList>
            <person name="Kawai M."/>
            <person name="Futagami T."/>
            <person name="Toyoda A."/>
            <person name="Takaki Y."/>
            <person name="Nishi S."/>
            <person name="Hori S."/>
            <person name="Arai W."/>
            <person name="Tsubouchi T."/>
            <person name="Morono Y."/>
            <person name="Uchiyama I."/>
            <person name="Ito T."/>
            <person name="Fujiyama A."/>
            <person name="Inagaki F."/>
            <person name="Takami H."/>
        </authorList>
    </citation>
    <scope>NUCLEOTIDE SEQUENCE</scope>
    <source>
        <strain evidence="1">Expedition CK06-06</strain>
    </source>
</reference>
<accession>X0XU75</accession>